<feature type="non-terminal residue" evidence="1">
    <location>
        <position position="38"/>
    </location>
</feature>
<accession>F3CIY0</accession>
<gene>
    <name evidence="1" type="ORF">Pgy4_40270</name>
</gene>
<name>F3CIY0_PSESG</name>
<dbReference type="HOGENOM" id="CLU_215640_2_0_6"/>
<sequence>MAETINGLYKAEVIHRRSWPTRGAVQLETLKWVDWFNH</sequence>
<dbReference type="EMBL" id="ADWY01003758">
    <property type="protein sequence ID" value="EGH19222.1"/>
    <property type="molecule type" value="Genomic_DNA"/>
</dbReference>
<reference evidence="1 2" key="1">
    <citation type="journal article" date="2011" name="PLoS Pathog.">
        <title>Dynamic evolution of pathogenicity revealed by sequencing and comparative genomics of 19 Pseudomonas syringae isolates.</title>
        <authorList>
            <person name="Baltrus D.A."/>
            <person name="Nishimura M.T."/>
            <person name="Romanchuk A."/>
            <person name="Chang J.H."/>
            <person name="Mukhtar M.S."/>
            <person name="Cherkis K."/>
            <person name="Roach J."/>
            <person name="Grant S.R."/>
            <person name="Jones C.D."/>
            <person name="Dangl J.L."/>
        </authorList>
    </citation>
    <scope>NUCLEOTIDE SEQUENCE [LARGE SCALE GENOMIC DNA]</scope>
    <source>
        <strain evidence="2">race 4</strain>
    </source>
</reference>
<proteinExistence type="predicted"/>
<dbReference type="Proteomes" id="UP000005466">
    <property type="component" value="Unassembled WGS sequence"/>
</dbReference>
<organism evidence="1 2">
    <name type="scientific">Pseudomonas savastanoi pv. glycinea str. race 4</name>
    <dbReference type="NCBI Taxonomy" id="875330"/>
    <lineage>
        <taxon>Bacteria</taxon>
        <taxon>Pseudomonadati</taxon>
        <taxon>Pseudomonadota</taxon>
        <taxon>Gammaproteobacteria</taxon>
        <taxon>Pseudomonadales</taxon>
        <taxon>Pseudomonadaceae</taxon>
        <taxon>Pseudomonas</taxon>
    </lineage>
</organism>
<dbReference type="AlphaFoldDB" id="F3CIY0"/>
<evidence type="ECO:0000313" key="2">
    <source>
        <dbReference type="Proteomes" id="UP000005466"/>
    </source>
</evidence>
<protein>
    <submittedName>
        <fullName evidence="1">ISPsy21, transposase orfB</fullName>
    </submittedName>
</protein>
<comment type="caution">
    <text evidence="1">The sequence shown here is derived from an EMBL/GenBank/DDBJ whole genome shotgun (WGS) entry which is preliminary data.</text>
</comment>
<evidence type="ECO:0000313" key="1">
    <source>
        <dbReference type="EMBL" id="EGH19222.1"/>
    </source>
</evidence>